<dbReference type="Proteomes" id="UP000231279">
    <property type="component" value="Unassembled WGS sequence"/>
</dbReference>
<reference evidence="2" key="1">
    <citation type="journal article" date="2018" name="Gigascience">
        <title>Genome assembly of the Pink Ipe (Handroanthus impetiginosus, Bignoniaceae), a highly valued, ecologically keystone Neotropical timber forest tree.</title>
        <authorList>
            <person name="Silva-Junior O.B."/>
            <person name="Grattapaglia D."/>
            <person name="Novaes E."/>
            <person name="Collevatti R.G."/>
        </authorList>
    </citation>
    <scope>NUCLEOTIDE SEQUENCE [LARGE SCALE GENOMIC DNA]</scope>
    <source>
        <strain evidence="2">cv. UFG-1</strain>
    </source>
</reference>
<comment type="caution">
    <text evidence="1">The sequence shown here is derived from an EMBL/GenBank/DDBJ whole genome shotgun (WGS) entry which is preliminary data.</text>
</comment>
<keyword evidence="2" id="KW-1185">Reference proteome</keyword>
<dbReference type="AlphaFoldDB" id="A0A2G9H6S4"/>
<proteinExistence type="predicted"/>
<gene>
    <name evidence="1" type="ORF">CDL12_14369</name>
</gene>
<accession>A0A2G9H6S4</accession>
<organism evidence="1 2">
    <name type="scientific">Handroanthus impetiginosus</name>
    <dbReference type="NCBI Taxonomy" id="429701"/>
    <lineage>
        <taxon>Eukaryota</taxon>
        <taxon>Viridiplantae</taxon>
        <taxon>Streptophyta</taxon>
        <taxon>Embryophyta</taxon>
        <taxon>Tracheophyta</taxon>
        <taxon>Spermatophyta</taxon>
        <taxon>Magnoliopsida</taxon>
        <taxon>eudicotyledons</taxon>
        <taxon>Gunneridae</taxon>
        <taxon>Pentapetalae</taxon>
        <taxon>asterids</taxon>
        <taxon>lamiids</taxon>
        <taxon>Lamiales</taxon>
        <taxon>Bignoniaceae</taxon>
        <taxon>Crescentiina</taxon>
        <taxon>Tabebuia alliance</taxon>
        <taxon>Handroanthus</taxon>
    </lineage>
</organism>
<name>A0A2G9H6S4_9LAMI</name>
<dbReference type="EMBL" id="NKXS01002566">
    <property type="protein sequence ID" value="PIN13010.1"/>
    <property type="molecule type" value="Genomic_DNA"/>
</dbReference>
<evidence type="ECO:0000313" key="1">
    <source>
        <dbReference type="EMBL" id="PIN13010.1"/>
    </source>
</evidence>
<protein>
    <submittedName>
        <fullName evidence="1">Uncharacterized protein</fullName>
    </submittedName>
</protein>
<evidence type="ECO:0000313" key="2">
    <source>
        <dbReference type="Proteomes" id="UP000231279"/>
    </source>
</evidence>
<sequence>MKYSQLVMGLMLVSPLHKAPSWIEWLYRLKQVVQVKKPAIYRVRSKTKP</sequence>